<dbReference type="HOGENOM" id="CLU_1932075_0_0_6"/>
<protein>
    <submittedName>
        <fullName evidence="2">Oxidoreductase alpha (Molybdopterin) subunit</fullName>
    </submittedName>
</protein>
<dbReference type="EMBL" id="AEAI01002800">
    <property type="protein sequence ID" value="EGH48104.1"/>
    <property type="molecule type" value="Genomic_DNA"/>
</dbReference>
<dbReference type="SUPFAM" id="SSF53706">
    <property type="entry name" value="Formate dehydrogenase/DMSO reductase, domains 1-3"/>
    <property type="match status" value="1"/>
</dbReference>
<keyword evidence="3" id="KW-1185">Reference proteome</keyword>
<proteinExistence type="predicted"/>
<sequence length="131" mass="14315">NTAYFRPALGGDMALLRGMAKFLLQWEREAQANNAPSVFDHAFLNEHTEGVLEYLAAIDDTSWDAIVEQSGLPLSDIEQSARMYAKGKNVIMCWADGDYPAPSLGTDHPGNRQPDAAARQHRSSGCRPVPG</sequence>
<dbReference type="InterPro" id="IPR050123">
    <property type="entry name" value="Prok_molybdopt-oxidoreductase"/>
</dbReference>
<comment type="caution">
    <text evidence="2">The sequence shown here is derived from an EMBL/GenBank/DDBJ whole genome shotgun (WGS) entry which is preliminary data.</text>
</comment>
<feature type="non-terminal residue" evidence="2">
    <location>
        <position position="131"/>
    </location>
</feature>
<evidence type="ECO:0000313" key="2">
    <source>
        <dbReference type="EMBL" id="EGH48104.1"/>
    </source>
</evidence>
<dbReference type="GO" id="GO:0016020">
    <property type="term" value="C:membrane"/>
    <property type="evidence" value="ECO:0007669"/>
    <property type="project" value="TreeGrafter"/>
</dbReference>
<reference evidence="2 3" key="1">
    <citation type="journal article" date="2011" name="PLoS Pathog.">
        <title>Dynamic evolution of pathogenicity revealed by sequencing and comparative genomics of 19 Pseudomonas syringae isolates.</title>
        <authorList>
            <person name="Baltrus D.A."/>
            <person name="Nishimura M.T."/>
            <person name="Romanchuk A."/>
            <person name="Chang J.H."/>
            <person name="Mukhtar M.S."/>
            <person name="Cherkis K."/>
            <person name="Roach J."/>
            <person name="Grant S.R."/>
            <person name="Jones C.D."/>
            <person name="Dangl J.L."/>
        </authorList>
    </citation>
    <scope>NUCLEOTIDE SEQUENCE [LARGE SCALE GENOMIC DNA]</scope>
    <source>
        <strain evidence="2 3">1704B</strain>
    </source>
</reference>
<dbReference type="AlphaFoldDB" id="F3GM01"/>
<gene>
    <name evidence="2" type="ORF">PSYPI_39799</name>
</gene>
<dbReference type="Proteomes" id="UP000004986">
    <property type="component" value="Unassembled WGS sequence"/>
</dbReference>
<dbReference type="Gene3D" id="3.40.228.10">
    <property type="entry name" value="Dimethylsulfoxide Reductase, domain 2"/>
    <property type="match status" value="1"/>
</dbReference>
<name>F3GM01_PSESJ</name>
<evidence type="ECO:0000313" key="3">
    <source>
        <dbReference type="Proteomes" id="UP000004986"/>
    </source>
</evidence>
<accession>F3GM01</accession>
<feature type="non-terminal residue" evidence="2">
    <location>
        <position position="1"/>
    </location>
</feature>
<dbReference type="PANTHER" id="PTHR43105:SF4">
    <property type="entry name" value="PROTEIN YDEP"/>
    <property type="match status" value="1"/>
</dbReference>
<feature type="region of interest" description="Disordered" evidence="1">
    <location>
        <begin position="102"/>
        <end position="131"/>
    </location>
</feature>
<evidence type="ECO:0000256" key="1">
    <source>
        <dbReference type="SAM" id="MobiDB-lite"/>
    </source>
</evidence>
<organism evidence="2 3">
    <name type="scientific">Pseudomonas syringae pv. pisi str. 1704B</name>
    <dbReference type="NCBI Taxonomy" id="629263"/>
    <lineage>
        <taxon>Bacteria</taxon>
        <taxon>Pseudomonadati</taxon>
        <taxon>Pseudomonadota</taxon>
        <taxon>Gammaproteobacteria</taxon>
        <taxon>Pseudomonadales</taxon>
        <taxon>Pseudomonadaceae</taxon>
        <taxon>Pseudomonas</taxon>
        <taxon>Pseudomonas syringae</taxon>
    </lineage>
</organism>
<dbReference type="PANTHER" id="PTHR43105">
    <property type="entry name" value="RESPIRATORY NITRATE REDUCTASE"/>
    <property type="match status" value="1"/>
</dbReference>